<dbReference type="AlphaFoldDB" id="A0A9Q3PFS4"/>
<organism evidence="1 2">
    <name type="scientific">Austropuccinia psidii MF-1</name>
    <dbReference type="NCBI Taxonomy" id="1389203"/>
    <lineage>
        <taxon>Eukaryota</taxon>
        <taxon>Fungi</taxon>
        <taxon>Dikarya</taxon>
        <taxon>Basidiomycota</taxon>
        <taxon>Pucciniomycotina</taxon>
        <taxon>Pucciniomycetes</taxon>
        <taxon>Pucciniales</taxon>
        <taxon>Sphaerophragmiaceae</taxon>
        <taxon>Austropuccinia</taxon>
    </lineage>
</organism>
<sequence>MHITKPTKSLAKRPPFLVFLTSKLYSNQLQAQVAPNGWRTYSANLSNPMSHLFLTQVNPPNHMRAFPLVSLTLKWLGRNPQRNHLLILLHPAPQSSLTICLLDPLSPTLPTPLPVPPPSTPTLVPSPEIPPIFPKNPTASTSQSQNEAQHEFTDLQLTLMIP</sequence>
<evidence type="ECO:0000313" key="2">
    <source>
        <dbReference type="Proteomes" id="UP000765509"/>
    </source>
</evidence>
<protein>
    <submittedName>
        <fullName evidence="1">Uncharacterized protein</fullName>
    </submittedName>
</protein>
<gene>
    <name evidence="1" type="ORF">O181_098682</name>
</gene>
<accession>A0A9Q3PFS4</accession>
<reference evidence="1" key="1">
    <citation type="submission" date="2021-03" db="EMBL/GenBank/DDBJ databases">
        <title>Draft genome sequence of rust myrtle Austropuccinia psidii MF-1, a brazilian biotype.</title>
        <authorList>
            <person name="Quecine M.C."/>
            <person name="Pachon D.M.R."/>
            <person name="Bonatelli M.L."/>
            <person name="Correr F.H."/>
            <person name="Franceschini L.M."/>
            <person name="Leite T.F."/>
            <person name="Margarido G.R.A."/>
            <person name="Almeida C.A."/>
            <person name="Ferrarezi J.A."/>
            <person name="Labate C.A."/>
        </authorList>
    </citation>
    <scope>NUCLEOTIDE SEQUENCE</scope>
    <source>
        <strain evidence="1">MF-1</strain>
    </source>
</reference>
<dbReference type="EMBL" id="AVOT02067435">
    <property type="protein sequence ID" value="MBW0558967.1"/>
    <property type="molecule type" value="Genomic_DNA"/>
</dbReference>
<comment type="caution">
    <text evidence="1">The sequence shown here is derived from an EMBL/GenBank/DDBJ whole genome shotgun (WGS) entry which is preliminary data.</text>
</comment>
<dbReference type="Proteomes" id="UP000765509">
    <property type="component" value="Unassembled WGS sequence"/>
</dbReference>
<keyword evidence="2" id="KW-1185">Reference proteome</keyword>
<name>A0A9Q3PFS4_9BASI</name>
<evidence type="ECO:0000313" key="1">
    <source>
        <dbReference type="EMBL" id="MBW0558967.1"/>
    </source>
</evidence>
<proteinExistence type="predicted"/>